<reference evidence="1 2" key="1">
    <citation type="journal article" date="2014" name="Genome Announc.">
        <title>Whole-Genome Sequence of Serratia symbiotica Strain CWBI-2.3T, a Free-Living Symbiont of the Black Bean Aphid Aphis fabae.</title>
        <authorList>
            <person name="Foray V."/>
            <person name="Grigorescu A.S."/>
            <person name="Sabri A."/>
            <person name="Haubruge E."/>
            <person name="Lognay G."/>
            <person name="Francis F."/>
            <person name="Fauconnier M.L."/>
            <person name="Hance T."/>
            <person name="Thonart P."/>
        </authorList>
    </citation>
    <scope>NUCLEOTIDE SEQUENCE [LARGE SCALE GENOMIC DNA]</scope>
    <source>
        <strain evidence="1">CWBI-2.3</strain>
    </source>
</reference>
<dbReference type="AlphaFoldDB" id="A0A7D5SS32"/>
<protein>
    <submittedName>
        <fullName evidence="1">Uncharacterized protein</fullName>
    </submittedName>
</protein>
<organism evidence="1 2">
    <name type="scientific">Serratia symbiotica</name>
    <dbReference type="NCBI Taxonomy" id="138074"/>
    <lineage>
        <taxon>Bacteria</taxon>
        <taxon>Pseudomonadati</taxon>
        <taxon>Pseudomonadota</taxon>
        <taxon>Gammaproteobacteria</taxon>
        <taxon>Enterobacterales</taxon>
        <taxon>Yersiniaceae</taxon>
        <taxon>Serratia</taxon>
    </lineage>
</organism>
<dbReference type="RefSeq" id="WP_040262969.1">
    <property type="nucleotide sequence ID" value="NZ_CP050855.1"/>
</dbReference>
<dbReference type="EMBL" id="CP050855">
    <property type="protein sequence ID" value="QLH62278.1"/>
    <property type="molecule type" value="Genomic_DNA"/>
</dbReference>
<accession>A0A7D5SS32</accession>
<evidence type="ECO:0000313" key="2">
    <source>
        <dbReference type="Proteomes" id="UP000042738"/>
    </source>
</evidence>
<gene>
    <name evidence="1" type="ORF">SYMBAF_04050</name>
</gene>
<sequence length="178" mass="20190">MITVITTSSKWLWWCGELAVALVLAVSHIQPTTPQNHLVLVSYTGRRIPVIFKERLKQSRLVNPLWFNAWFTSPPQAAVVSWKLSHNQEGNLMSVNQLPPGLDKLIIDLEEENASIRRFLIGLLETLTTEQRLKLTDTIFELNQTAESSIPQNKPRLLKRAKSISRRTVALLDNSKPG</sequence>
<dbReference type="Proteomes" id="UP000042738">
    <property type="component" value="Chromosome"/>
</dbReference>
<dbReference type="GeneID" id="93735691"/>
<proteinExistence type="predicted"/>
<evidence type="ECO:0000313" key="1">
    <source>
        <dbReference type="EMBL" id="QLH62278.1"/>
    </source>
</evidence>
<name>A0A7D5SS32_9GAMM</name>